<keyword evidence="2" id="KW-0238">DNA-binding</keyword>
<comment type="caution">
    <text evidence="6">The sequence shown here is derived from an EMBL/GenBank/DDBJ whole genome shotgun (WGS) entry which is preliminary data.</text>
</comment>
<evidence type="ECO:0000259" key="5">
    <source>
        <dbReference type="PROSITE" id="PS01124"/>
    </source>
</evidence>
<dbReference type="PANTHER" id="PTHR43280:SF2">
    <property type="entry name" value="HTH-TYPE TRANSCRIPTIONAL REGULATOR EXSA"/>
    <property type="match status" value="1"/>
</dbReference>
<dbReference type="GO" id="GO:0043565">
    <property type="term" value="F:sequence-specific DNA binding"/>
    <property type="evidence" value="ECO:0007669"/>
    <property type="project" value="InterPro"/>
</dbReference>
<dbReference type="InterPro" id="IPR018060">
    <property type="entry name" value="HTH_AraC"/>
</dbReference>
<dbReference type="Pfam" id="PF13424">
    <property type="entry name" value="TPR_12"/>
    <property type="match status" value="1"/>
</dbReference>
<reference evidence="6 7" key="1">
    <citation type="submission" date="2016-01" db="EMBL/GenBank/DDBJ databases">
        <title>The draft genome sequence of Aquimarina sp. RZW4-3-2.</title>
        <authorList>
            <person name="Wang Y."/>
        </authorList>
    </citation>
    <scope>NUCLEOTIDE SEQUENCE [LARGE SCALE GENOMIC DNA]</scope>
    <source>
        <strain evidence="6 7">RZW4-3-2</strain>
    </source>
</reference>
<dbReference type="SMART" id="SM00028">
    <property type="entry name" value="TPR"/>
    <property type="match status" value="2"/>
</dbReference>
<organism evidence="6 7">
    <name type="scientific">Aquimarina aggregata</name>
    <dbReference type="NCBI Taxonomy" id="1642818"/>
    <lineage>
        <taxon>Bacteria</taxon>
        <taxon>Pseudomonadati</taxon>
        <taxon>Bacteroidota</taxon>
        <taxon>Flavobacteriia</taxon>
        <taxon>Flavobacteriales</taxon>
        <taxon>Flavobacteriaceae</taxon>
        <taxon>Aquimarina</taxon>
    </lineage>
</organism>
<evidence type="ECO:0000256" key="2">
    <source>
        <dbReference type="ARBA" id="ARBA00023125"/>
    </source>
</evidence>
<keyword evidence="7" id="KW-1185">Reference proteome</keyword>
<feature type="transmembrane region" description="Helical" evidence="4">
    <location>
        <begin position="400"/>
        <end position="420"/>
    </location>
</feature>
<dbReference type="PROSITE" id="PS01124">
    <property type="entry name" value="HTH_ARAC_FAMILY_2"/>
    <property type="match status" value="1"/>
</dbReference>
<dbReference type="SMART" id="SM00342">
    <property type="entry name" value="HTH_ARAC"/>
    <property type="match status" value="1"/>
</dbReference>
<name>A0A162Z8E9_9FLAO</name>
<dbReference type="EMBL" id="LQRT01000024">
    <property type="protein sequence ID" value="KZS39623.1"/>
    <property type="molecule type" value="Genomic_DNA"/>
</dbReference>
<dbReference type="SUPFAM" id="SSF48452">
    <property type="entry name" value="TPR-like"/>
    <property type="match status" value="1"/>
</dbReference>
<dbReference type="Proteomes" id="UP000076715">
    <property type="component" value="Unassembled WGS sequence"/>
</dbReference>
<dbReference type="RefSeq" id="WP_066315277.1">
    <property type="nucleotide sequence ID" value="NZ_LQRT01000024.1"/>
</dbReference>
<evidence type="ECO:0000313" key="7">
    <source>
        <dbReference type="Proteomes" id="UP000076715"/>
    </source>
</evidence>
<sequence>MLLRIKPTYRLLTTIVLVFTILNCYTSFGQNLINSFTIPDSLQQSSFDDLYNDFSSTWSDTLTSKIYLHTYLKKAQLENSQIKMAQAYCLLSHYCEKESEKLRFLDLSIVLSKGLGDKKYPMQAYSFKAGHYLKKGRYTLALDDYLKALAISEKFEDTEYTYITKYNIARVKTAIEKHKEALPLFKENFDHNSSKSPINDRRYIRSSIALAESYRYNFKLDSATTINYKATQEVAKSEYNFNRFQGRISINEGINLFFKKKYNVAQDSIENGLKLLNTQTAENKKTLILASFYLGKLQLLKDNKAAAQNYFKKTDSILQHEIITPFEVREGYEHMITFYKESNQKETQLEYIGKLLRFDSIFNREASSVATTLFKEFDTPALLKEKERLINELKGNNKNLNLTVFILLFITTVIGAFLFWQYQKRKSYQEKFEHLIDQKNTPKINKQKSKDDIGVPKEVVEEILLKLSSFEEKKHFLKKNISTTSLAKDIKTNTKYLSKVVNHFKQKNFANYINDLRINYAVHQLKTNPTLKNYTIQGIAEEMGFNTAESFSSAFKKTTGIKTSYFIKKLSAIDTL</sequence>
<proteinExistence type="predicted"/>
<dbReference type="Pfam" id="PF12833">
    <property type="entry name" value="HTH_18"/>
    <property type="match status" value="1"/>
</dbReference>
<keyword evidence="3" id="KW-0804">Transcription</keyword>
<evidence type="ECO:0000256" key="3">
    <source>
        <dbReference type="ARBA" id="ARBA00023163"/>
    </source>
</evidence>
<dbReference type="GO" id="GO:0003700">
    <property type="term" value="F:DNA-binding transcription factor activity"/>
    <property type="evidence" value="ECO:0007669"/>
    <property type="project" value="InterPro"/>
</dbReference>
<dbReference type="SUPFAM" id="SSF46689">
    <property type="entry name" value="Homeodomain-like"/>
    <property type="match status" value="1"/>
</dbReference>
<keyword evidence="1" id="KW-0805">Transcription regulation</keyword>
<keyword evidence="4" id="KW-1133">Transmembrane helix</keyword>
<keyword evidence="4" id="KW-0472">Membrane</keyword>
<dbReference type="InterPro" id="IPR019734">
    <property type="entry name" value="TPR_rpt"/>
</dbReference>
<evidence type="ECO:0000313" key="6">
    <source>
        <dbReference type="EMBL" id="KZS39623.1"/>
    </source>
</evidence>
<evidence type="ECO:0000256" key="1">
    <source>
        <dbReference type="ARBA" id="ARBA00023015"/>
    </source>
</evidence>
<dbReference type="Gene3D" id="1.10.10.60">
    <property type="entry name" value="Homeodomain-like"/>
    <property type="match status" value="2"/>
</dbReference>
<protein>
    <recommendedName>
        <fullName evidence="5">HTH araC/xylS-type domain-containing protein</fullName>
    </recommendedName>
</protein>
<dbReference type="InterPro" id="IPR009057">
    <property type="entry name" value="Homeodomain-like_sf"/>
</dbReference>
<dbReference type="PANTHER" id="PTHR43280">
    <property type="entry name" value="ARAC-FAMILY TRANSCRIPTIONAL REGULATOR"/>
    <property type="match status" value="1"/>
</dbReference>
<gene>
    <name evidence="6" type="ORF">AWE51_08205</name>
</gene>
<keyword evidence="4" id="KW-0812">Transmembrane</keyword>
<dbReference type="OrthoDB" id="5295174at2"/>
<dbReference type="InterPro" id="IPR011990">
    <property type="entry name" value="TPR-like_helical_dom_sf"/>
</dbReference>
<feature type="domain" description="HTH araC/xylS-type" evidence="5">
    <location>
        <begin position="461"/>
        <end position="569"/>
    </location>
</feature>
<accession>A0A162Z8E9</accession>
<dbReference type="STRING" id="1642818.AWE51_08205"/>
<dbReference type="Gene3D" id="1.25.40.10">
    <property type="entry name" value="Tetratricopeptide repeat domain"/>
    <property type="match status" value="1"/>
</dbReference>
<evidence type="ECO:0000256" key="4">
    <source>
        <dbReference type="SAM" id="Phobius"/>
    </source>
</evidence>
<dbReference type="AlphaFoldDB" id="A0A162Z8E9"/>